<evidence type="ECO:0000313" key="3">
    <source>
        <dbReference type="Proteomes" id="UP001213000"/>
    </source>
</evidence>
<evidence type="ECO:0000256" key="1">
    <source>
        <dbReference type="SAM" id="MobiDB-lite"/>
    </source>
</evidence>
<feature type="compositionally biased region" description="Acidic residues" evidence="1">
    <location>
        <begin position="369"/>
        <end position="386"/>
    </location>
</feature>
<dbReference type="Gene3D" id="3.80.10.10">
    <property type="entry name" value="Ribonuclease Inhibitor"/>
    <property type="match status" value="1"/>
</dbReference>
<reference evidence="2" key="1">
    <citation type="submission" date="2022-07" db="EMBL/GenBank/DDBJ databases">
        <title>Genome Sequence of Leucocoprinus birnbaumii.</title>
        <authorList>
            <person name="Buettner E."/>
        </authorList>
    </citation>
    <scope>NUCLEOTIDE SEQUENCE</scope>
    <source>
        <strain evidence="2">VT141</strain>
    </source>
</reference>
<protein>
    <recommendedName>
        <fullName evidence="4">F-box domain-containing protein</fullName>
    </recommendedName>
</protein>
<comment type="caution">
    <text evidence="2">The sequence shown here is derived from an EMBL/GenBank/DDBJ whole genome shotgun (WGS) entry which is preliminary data.</text>
</comment>
<dbReference type="EMBL" id="JANIEX010000095">
    <property type="protein sequence ID" value="KAJ3573670.1"/>
    <property type="molecule type" value="Genomic_DNA"/>
</dbReference>
<feature type="region of interest" description="Disordered" evidence="1">
    <location>
        <begin position="1"/>
        <end position="31"/>
    </location>
</feature>
<dbReference type="SUPFAM" id="SSF52047">
    <property type="entry name" value="RNI-like"/>
    <property type="match status" value="1"/>
</dbReference>
<evidence type="ECO:0000313" key="2">
    <source>
        <dbReference type="EMBL" id="KAJ3573670.1"/>
    </source>
</evidence>
<sequence>MAKPRKSTTSKKKGRKPATQPSQRAEVTPEVAQNHLANKIPSSVLAEILHHSKCLWQPHIIPLHPLVSLSAVCHSWRKSFVNNPQFWVDVYLTPLAKYNARLFIEKSSPLHFNLTVDVVDPYWTKRKKTVDLQATAIAQHSERLRTVTLLQVEDEAEVKGFLPKFSPSKPAPNLIALKISSGDGSYVPGGHEPFSSPWLPGGPMLEHIVSEYKWISMFSSNISGLTTLELSDVNLDVGDCRKLFSGTRNLAYLKLAFTPDSNHDHNLHNFKTRDLIELPSLAYLSVQLPDANSSDNCPCVLPLLFMPNLKVLDVARGPDVCPSSNGTLAHFHPRNVKKWNSPSSHFGKVRFHGDGWVWSANAFVPEHDRDDDDDEEEESEDDEDTPADAQLFSKVIDLEWVDCLTPNQSYSDESSSKLLNVSSHRISFTVDCDEDDRDEEDEEYMGRNMVMNTGPLANFQRHPKDVRNFIWSLESDLTGYIILQLPTSFQGLQMYWYDALRKSTNIEVLYSDEVRDIRLDVREGGITFPANF</sequence>
<gene>
    <name evidence="2" type="ORF">NP233_g2279</name>
</gene>
<proteinExistence type="predicted"/>
<dbReference type="AlphaFoldDB" id="A0AAD5VYK1"/>
<dbReference type="Proteomes" id="UP001213000">
    <property type="component" value="Unassembled WGS sequence"/>
</dbReference>
<name>A0AAD5VYK1_9AGAR</name>
<feature type="compositionally biased region" description="Basic residues" evidence="1">
    <location>
        <begin position="1"/>
        <end position="16"/>
    </location>
</feature>
<feature type="region of interest" description="Disordered" evidence="1">
    <location>
        <begin position="365"/>
        <end position="387"/>
    </location>
</feature>
<organism evidence="2 3">
    <name type="scientific">Leucocoprinus birnbaumii</name>
    <dbReference type="NCBI Taxonomy" id="56174"/>
    <lineage>
        <taxon>Eukaryota</taxon>
        <taxon>Fungi</taxon>
        <taxon>Dikarya</taxon>
        <taxon>Basidiomycota</taxon>
        <taxon>Agaricomycotina</taxon>
        <taxon>Agaricomycetes</taxon>
        <taxon>Agaricomycetidae</taxon>
        <taxon>Agaricales</taxon>
        <taxon>Agaricineae</taxon>
        <taxon>Agaricaceae</taxon>
        <taxon>Leucocoprinus</taxon>
    </lineage>
</organism>
<keyword evidence="3" id="KW-1185">Reference proteome</keyword>
<dbReference type="InterPro" id="IPR032675">
    <property type="entry name" value="LRR_dom_sf"/>
</dbReference>
<evidence type="ECO:0008006" key="4">
    <source>
        <dbReference type="Google" id="ProtNLM"/>
    </source>
</evidence>
<accession>A0AAD5VYK1</accession>